<proteinExistence type="predicted"/>
<reference evidence="3" key="1">
    <citation type="submission" date="2012-02" db="EMBL/GenBank/DDBJ databases">
        <title>Genome sequencing of Giardia lamblia Genotypes A2 and B isolates (DH and GS) and comparative analysis with the genomes of Genotypes A1 and E (WB and Pig).</title>
        <authorList>
            <person name="Adam R."/>
            <person name="Dahlstrom E."/>
            <person name="Martens C."/>
            <person name="Bruno D."/>
            <person name="Barbian K."/>
            <person name="Porcella S.F."/>
            <person name="Nash T."/>
        </authorList>
    </citation>
    <scope>NUCLEOTIDE SEQUENCE</scope>
    <source>
        <strain evidence="3">DH</strain>
    </source>
</reference>
<dbReference type="Proteomes" id="UP000018320">
    <property type="component" value="Unassembled WGS sequence"/>
</dbReference>
<dbReference type="VEuPathDB" id="GiardiaDB:QR46_4286"/>
<dbReference type="VEuPathDB" id="GiardiaDB:GL50803_0027910"/>
<dbReference type="Gene3D" id="3.40.250.10">
    <property type="entry name" value="Rhodanese-like domain"/>
    <property type="match status" value="1"/>
</dbReference>
<feature type="domain" description="Rhodanese" evidence="1">
    <location>
        <begin position="25"/>
        <end position="115"/>
    </location>
</feature>
<dbReference type="VEuPathDB" id="GiardiaDB:GL50581_252"/>
<accession>V6TM09</accession>
<gene>
    <name evidence="2" type="ORF">DHA2_27910</name>
</gene>
<protein>
    <recommendedName>
        <fullName evidence="1">Rhodanese domain-containing protein</fullName>
    </recommendedName>
</protein>
<evidence type="ECO:0000313" key="3">
    <source>
        <dbReference type="Proteomes" id="UP000018320"/>
    </source>
</evidence>
<dbReference type="InterPro" id="IPR001763">
    <property type="entry name" value="Rhodanese-like_dom"/>
</dbReference>
<evidence type="ECO:0000259" key="1">
    <source>
        <dbReference type="PROSITE" id="PS50206"/>
    </source>
</evidence>
<comment type="caution">
    <text evidence="2">The sequence shown here is derived from an EMBL/GenBank/DDBJ whole genome shotgun (WGS) entry which is preliminary data.</text>
</comment>
<organism evidence="2 3">
    <name type="scientific">Giardia intestinalis</name>
    <name type="common">Giardia lamblia</name>
    <dbReference type="NCBI Taxonomy" id="5741"/>
    <lineage>
        <taxon>Eukaryota</taxon>
        <taxon>Metamonada</taxon>
        <taxon>Diplomonadida</taxon>
        <taxon>Hexamitidae</taxon>
        <taxon>Giardiinae</taxon>
        <taxon>Giardia</taxon>
    </lineage>
</organism>
<sequence>MTGNVMLASLPQIIKPTDYLPLLSTFSRPVTLDVRDVDYNRDGGIVANSVHVPFTKVVANTDQIKQLHEADACFIYCRTSAARALLSANRIARAYPRLPTYIIDGGIIGLQREAPMVPIIDSSMPPDPPR</sequence>
<reference evidence="2 3" key="2">
    <citation type="journal article" date="2013" name="Genome Biol. Evol.">
        <title>Genome sequencing of Giardia lamblia genotypes A2 and B isolates (DH and GS) and comparative analysis with the genomes of genotypes A1 and E (WB and Pig).</title>
        <authorList>
            <person name="Adam R.D."/>
            <person name="Dahlstrom E.W."/>
            <person name="Martens C.A."/>
            <person name="Bruno D.P."/>
            <person name="Barbian K.D."/>
            <person name="Ricklefs S.M."/>
            <person name="Hernandez M.M."/>
            <person name="Narla N.P."/>
            <person name="Patel R.B."/>
            <person name="Porcella S.F."/>
            <person name="Nash T.E."/>
        </authorList>
    </citation>
    <scope>NUCLEOTIDE SEQUENCE [LARGE SCALE GENOMIC DNA]</scope>
    <source>
        <strain evidence="2 3">DH</strain>
    </source>
</reference>
<evidence type="ECO:0000313" key="2">
    <source>
        <dbReference type="EMBL" id="ESU38010.1"/>
    </source>
</evidence>
<dbReference type="VEuPathDB" id="GiardiaDB:DHA2_27910"/>
<dbReference type="PROSITE" id="PS50206">
    <property type="entry name" value="RHODANESE_3"/>
    <property type="match status" value="1"/>
</dbReference>
<dbReference type="SUPFAM" id="SSF52821">
    <property type="entry name" value="Rhodanese/Cell cycle control phosphatase"/>
    <property type="match status" value="1"/>
</dbReference>
<name>V6TM09_GIAIN</name>
<dbReference type="AlphaFoldDB" id="V6TM09"/>
<dbReference type="EMBL" id="AHGT01000018">
    <property type="protein sequence ID" value="ESU38010.1"/>
    <property type="molecule type" value="Genomic_DNA"/>
</dbReference>
<dbReference type="InterPro" id="IPR036873">
    <property type="entry name" value="Rhodanese-like_dom_sf"/>
</dbReference>